<protein>
    <submittedName>
        <fullName evidence="4">GTPase ERas</fullName>
    </submittedName>
</protein>
<dbReference type="PRINTS" id="PR00449">
    <property type="entry name" value="RASTRNSFRMNG"/>
</dbReference>
<dbReference type="EMBL" id="KN123977">
    <property type="protein sequence ID" value="KFO22663.1"/>
    <property type="molecule type" value="Genomic_DNA"/>
</dbReference>
<sequence length="95" mass="10046">MRATWGPCHTQPLVLVGNKCDLMTLTGGAHATAAALAQSWGTPFVETSAKIRQGVEEAFSLLIHEIQRVQAAMLEAGGKKAHHQKAVCVCGCSMS</sequence>
<dbReference type="PROSITE" id="PS51421">
    <property type="entry name" value="RAS"/>
    <property type="match status" value="1"/>
</dbReference>
<reference evidence="4 5" key="1">
    <citation type="submission" date="2013-11" db="EMBL/GenBank/DDBJ databases">
        <title>The Damaraland mole rat (Fukomys damarensis) genome and evolution of African mole rats.</title>
        <authorList>
            <person name="Gladyshev V.N."/>
            <person name="Fang X."/>
        </authorList>
    </citation>
    <scope>NUCLEOTIDE SEQUENCE [LARGE SCALE GENOMIC DNA]</scope>
    <source>
        <tissue evidence="4">Liver</tissue>
    </source>
</reference>
<dbReference type="InterPro" id="IPR027417">
    <property type="entry name" value="P-loop_NTPase"/>
</dbReference>
<evidence type="ECO:0000313" key="5">
    <source>
        <dbReference type="Proteomes" id="UP000028990"/>
    </source>
</evidence>
<evidence type="ECO:0000256" key="2">
    <source>
        <dbReference type="ARBA" id="ARBA00022741"/>
    </source>
</evidence>
<dbReference type="GO" id="GO:0012505">
    <property type="term" value="C:endomembrane system"/>
    <property type="evidence" value="ECO:0007669"/>
    <property type="project" value="UniProtKB-SubCell"/>
</dbReference>
<dbReference type="AlphaFoldDB" id="A0A091CWS8"/>
<proteinExistence type="predicted"/>
<accession>A0A091CWS8</accession>
<dbReference type="GO" id="GO:0003924">
    <property type="term" value="F:GTPase activity"/>
    <property type="evidence" value="ECO:0007669"/>
    <property type="project" value="InterPro"/>
</dbReference>
<dbReference type="GO" id="GO:0016020">
    <property type="term" value="C:membrane"/>
    <property type="evidence" value="ECO:0007669"/>
    <property type="project" value="InterPro"/>
</dbReference>
<keyword evidence="2" id="KW-0547">Nucleotide-binding</keyword>
<comment type="subcellular location">
    <subcellularLocation>
        <location evidence="1">Endomembrane system</location>
    </subcellularLocation>
</comment>
<dbReference type="Proteomes" id="UP000028990">
    <property type="component" value="Unassembled WGS sequence"/>
</dbReference>
<dbReference type="SUPFAM" id="SSF52540">
    <property type="entry name" value="P-loop containing nucleoside triphosphate hydrolases"/>
    <property type="match status" value="1"/>
</dbReference>
<dbReference type="InterPro" id="IPR001806">
    <property type="entry name" value="Small_GTPase"/>
</dbReference>
<dbReference type="InterPro" id="IPR020849">
    <property type="entry name" value="Small_GTPase_Ras-type"/>
</dbReference>
<gene>
    <name evidence="4" type="ORF">H920_15951</name>
</gene>
<evidence type="ECO:0000256" key="1">
    <source>
        <dbReference type="ARBA" id="ARBA00004308"/>
    </source>
</evidence>
<dbReference type="GO" id="GO:0007165">
    <property type="term" value="P:signal transduction"/>
    <property type="evidence" value="ECO:0007669"/>
    <property type="project" value="InterPro"/>
</dbReference>
<keyword evidence="5" id="KW-1185">Reference proteome</keyword>
<keyword evidence="3" id="KW-0342">GTP-binding</keyword>
<dbReference type="Pfam" id="PF00071">
    <property type="entry name" value="Ras"/>
    <property type="match status" value="1"/>
</dbReference>
<dbReference type="PANTHER" id="PTHR24070">
    <property type="entry name" value="RAS, DI-RAS, AND RHEB FAMILY MEMBERS OF SMALL GTPASE SUPERFAMILY"/>
    <property type="match status" value="1"/>
</dbReference>
<dbReference type="GO" id="GO:0005525">
    <property type="term" value="F:GTP binding"/>
    <property type="evidence" value="ECO:0007669"/>
    <property type="project" value="UniProtKB-KW"/>
</dbReference>
<dbReference type="Gene3D" id="3.40.50.300">
    <property type="entry name" value="P-loop containing nucleotide triphosphate hydrolases"/>
    <property type="match status" value="1"/>
</dbReference>
<organism evidence="4 5">
    <name type="scientific">Fukomys damarensis</name>
    <name type="common">Damaraland mole rat</name>
    <name type="synonym">Cryptomys damarensis</name>
    <dbReference type="NCBI Taxonomy" id="885580"/>
    <lineage>
        <taxon>Eukaryota</taxon>
        <taxon>Metazoa</taxon>
        <taxon>Chordata</taxon>
        <taxon>Craniata</taxon>
        <taxon>Vertebrata</taxon>
        <taxon>Euteleostomi</taxon>
        <taxon>Mammalia</taxon>
        <taxon>Eutheria</taxon>
        <taxon>Euarchontoglires</taxon>
        <taxon>Glires</taxon>
        <taxon>Rodentia</taxon>
        <taxon>Hystricomorpha</taxon>
        <taxon>Bathyergidae</taxon>
        <taxon>Fukomys</taxon>
    </lineage>
</organism>
<evidence type="ECO:0000313" key="4">
    <source>
        <dbReference type="EMBL" id="KFO22663.1"/>
    </source>
</evidence>
<evidence type="ECO:0000256" key="3">
    <source>
        <dbReference type="ARBA" id="ARBA00023134"/>
    </source>
</evidence>
<name>A0A091CWS8_FUKDA</name>